<dbReference type="SUPFAM" id="SSF53649">
    <property type="entry name" value="Alkaline phosphatase-like"/>
    <property type="match status" value="1"/>
</dbReference>
<name>M0MK31_9EURY</name>
<dbReference type="Gene3D" id="3.40.720.10">
    <property type="entry name" value="Alkaline Phosphatase, subunit A"/>
    <property type="match status" value="1"/>
</dbReference>
<gene>
    <name evidence="2" type="ORF">C449_09159</name>
</gene>
<keyword evidence="3" id="KW-1185">Reference proteome</keyword>
<dbReference type="InterPro" id="IPR017850">
    <property type="entry name" value="Alkaline_phosphatase_core_sf"/>
</dbReference>
<dbReference type="PATRIC" id="fig|1227455.4.peg.1877"/>
<organism evidence="2 3">
    <name type="scientific">Halococcus saccharolyticus DSM 5350</name>
    <dbReference type="NCBI Taxonomy" id="1227455"/>
    <lineage>
        <taxon>Archaea</taxon>
        <taxon>Methanobacteriati</taxon>
        <taxon>Methanobacteriota</taxon>
        <taxon>Stenosarchaea group</taxon>
        <taxon>Halobacteria</taxon>
        <taxon>Halobacteriales</taxon>
        <taxon>Halococcaceae</taxon>
        <taxon>Halococcus</taxon>
    </lineage>
</organism>
<evidence type="ECO:0000313" key="3">
    <source>
        <dbReference type="Proteomes" id="UP000011669"/>
    </source>
</evidence>
<dbReference type="CDD" id="cd16148">
    <property type="entry name" value="sulfatase_like"/>
    <property type="match status" value="1"/>
</dbReference>
<dbReference type="STRING" id="1227455.C449_09159"/>
<evidence type="ECO:0000313" key="2">
    <source>
        <dbReference type="EMBL" id="EMA44815.1"/>
    </source>
</evidence>
<dbReference type="Gene3D" id="3.30.1120.10">
    <property type="match status" value="1"/>
</dbReference>
<dbReference type="InterPro" id="IPR052701">
    <property type="entry name" value="GAG_Ulvan_Degrading_Sulfatases"/>
</dbReference>
<proteinExistence type="predicted"/>
<dbReference type="Proteomes" id="UP000011669">
    <property type="component" value="Unassembled WGS sequence"/>
</dbReference>
<feature type="domain" description="Sulfatase N-terminal" evidence="1">
    <location>
        <begin position="9"/>
        <end position="334"/>
    </location>
</feature>
<comment type="caution">
    <text evidence="2">The sequence shown here is derived from an EMBL/GenBank/DDBJ whole genome shotgun (WGS) entry which is preliminary data.</text>
</comment>
<accession>M0MK31</accession>
<evidence type="ECO:0000259" key="1">
    <source>
        <dbReference type="Pfam" id="PF00884"/>
    </source>
</evidence>
<dbReference type="InterPro" id="IPR000917">
    <property type="entry name" value="Sulfatase_N"/>
</dbReference>
<dbReference type="InParanoid" id="M0MK31"/>
<dbReference type="Pfam" id="PF00884">
    <property type="entry name" value="Sulfatase"/>
    <property type="match status" value="1"/>
</dbReference>
<reference evidence="2 3" key="1">
    <citation type="journal article" date="2014" name="PLoS Genet.">
        <title>Phylogenetically driven sequencing of extremely halophilic archaea reveals strategies for static and dynamic osmo-response.</title>
        <authorList>
            <person name="Becker E.A."/>
            <person name="Seitzer P.M."/>
            <person name="Tritt A."/>
            <person name="Larsen D."/>
            <person name="Krusor M."/>
            <person name="Yao A.I."/>
            <person name="Wu D."/>
            <person name="Madern D."/>
            <person name="Eisen J.A."/>
            <person name="Darling A.E."/>
            <person name="Facciotti M.T."/>
        </authorList>
    </citation>
    <scope>NUCLEOTIDE SEQUENCE [LARGE SCALE GENOMIC DNA]</scope>
    <source>
        <strain evidence="2 3">DSM 5350</strain>
    </source>
</reference>
<dbReference type="EMBL" id="AOMD01000021">
    <property type="protein sequence ID" value="EMA44815.1"/>
    <property type="molecule type" value="Genomic_DNA"/>
</dbReference>
<protein>
    <submittedName>
        <fullName evidence="2">Sulfatase</fullName>
    </submittedName>
</protein>
<sequence>MISMDAEKRNVVLVTMDSLRADHCSFMGYERETTPTLDAMAAEGVVFENAIASGVPTIASMTSVMTGTFSLASPEIGLNEEQREQVTSRKTLAEALSAAGYATGAVSPNPPASSYFGFDGGFDWFEDFLHEDRGTAERAWNRIFRRSIEGGGAATSLRLARNLVRREETLRPWDDYYDLIHDWCERAPEPYFLWVLLLDPHHPWLPPAASRQWSSRGDLVRSFGQYWRMLNAGWEPDFGPDERQRFLDLYDDSIRHADRFLHRLQADLRDDDPVFVVHADHGEEFGEHGRYGHQPHLYESLVHVPLVIANAGRQETVDAPVPLRSIPTTIAELAEATHRFPAPSLHAAAERPWTISKVLVGDDRRTAIRTRDHKFIRDPNRRELYDLRLDPDEQVNVVDDHGELASVFEAILANHTATEREKRSIDDTTALVEGTL</sequence>
<dbReference type="PANTHER" id="PTHR43751:SF3">
    <property type="entry name" value="SULFATASE N-TERMINAL DOMAIN-CONTAINING PROTEIN"/>
    <property type="match status" value="1"/>
</dbReference>
<dbReference type="PANTHER" id="PTHR43751">
    <property type="entry name" value="SULFATASE"/>
    <property type="match status" value="1"/>
</dbReference>
<dbReference type="AlphaFoldDB" id="M0MK31"/>